<evidence type="ECO:0000313" key="3">
    <source>
        <dbReference type="EMBL" id="KAK4183998.1"/>
    </source>
</evidence>
<accession>A0AAN7AE95</accession>
<keyword evidence="1" id="KW-1133">Transmembrane helix</keyword>
<name>A0AAN7AE95_9PEZI</name>
<dbReference type="Proteomes" id="UP001302126">
    <property type="component" value="Unassembled WGS sequence"/>
</dbReference>
<keyword evidence="2" id="KW-0732">Signal</keyword>
<keyword evidence="4" id="KW-1185">Reference proteome</keyword>
<evidence type="ECO:0000256" key="1">
    <source>
        <dbReference type="SAM" id="Phobius"/>
    </source>
</evidence>
<feature type="transmembrane region" description="Helical" evidence="1">
    <location>
        <begin position="291"/>
        <end position="308"/>
    </location>
</feature>
<dbReference type="AlphaFoldDB" id="A0AAN7AE95"/>
<gene>
    <name evidence="3" type="ORF">QBC35DRAFT_541564</name>
</gene>
<feature type="signal peptide" evidence="2">
    <location>
        <begin position="1"/>
        <end position="22"/>
    </location>
</feature>
<keyword evidence="1" id="KW-0812">Transmembrane</keyword>
<comment type="caution">
    <text evidence="3">The sequence shown here is derived from an EMBL/GenBank/DDBJ whole genome shotgun (WGS) entry which is preliminary data.</text>
</comment>
<organism evidence="3 4">
    <name type="scientific">Podospora australis</name>
    <dbReference type="NCBI Taxonomy" id="1536484"/>
    <lineage>
        <taxon>Eukaryota</taxon>
        <taxon>Fungi</taxon>
        <taxon>Dikarya</taxon>
        <taxon>Ascomycota</taxon>
        <taxon>Pezizomycotina</taxon>
        <taxon>Sordariomycetes</taxon>
        <taxon>Sordariomycetidae</taxon>
        <taxon>Sordariales</taxon>
        <taxon>Podosporaceae</taxon>
        <taxon>Podospora</taxon>
    </lineage>
</organism>
<evidence type="ECO:0000256" key="2">
    <source>
        <dbReference type="SAM" id="SignalP"/>
    </source>
</evidence>
<sequence>MALISLLSLLLVAATVYPSAHTTTVSAADIDSNRIKGGTPLSSGPYGLPLSSFLLQTFPSFANASYSITGYNTSLPSGQTTGTSSTLAGWELTVGVTPGISLSDAENEENGADRGRFITATTLRITPPGEVKGFDGKGWRVCLIVFTGGLSATDGTGGDCGGYLPSGCINQIQVNSVSSSDGQCQDLDSLPGACSGYFSGDGKGKAWEIVPVNGTTGDRGQMVFASGSNPGAERDEKVLEEAEKKVWPVVMTWTHFASGGEVHDSAGWMSCVRAPVKKGEEKSGAAAGGRARMGLLWFVVGVVFLVIVG</sequence>
<evidence type="ECO:0000313" key="4">
    <source>
        <dbReference type="Proteomes" id="UP001302126"/>
    </source>
</evidence>
<protein>
    <submittedName>
        <fullName evidence="3">Uncharacterized protein</fullName>
    </submittedName>
</protein>
<feature type="chain" id="PRO_5043011833" evidence="2">
    <location>
        <begin position="23"/>
        <end position="309"/>
    </location>
</feature>
<proteinExistence type="predicted"/>
<keyword evidence="1" id="KW-0472">Membrane</keyword>
<dbReference type="EMBL" id="MU864511">
    <property type="protein sequence ID" value="KAK4183998.1"/>
    <property type="molecule type" value="Genomic_DNA"/>
</dbReference>
<reference evidence="3" key="2">
    <citation type="submission" date="2023-05" db="EMBL/GenBank/DDBJ databases">
        <authorList>
            <consortium name="Lawrence Berkeley National Laboratory"/>
            <person name="Steindorff A."/>
            <person name="Hensen N."/>
            <person name="Bonometti L."/>
            <person name="Westerberg I."/>
            <person name="Brannstrom I.O."/>
            <person name="Guillou S."/>
            <person name="Cros-Aarteil S."/>
            <person name="Calhoun S."/>
            <person name="Haridas S."/>
            <person name="Kuo A."/>
            <person name="Mondo S."/>
            <person name="Pangilinan J."/>
            <person name="Riley R."/>
            <person name="Labutti K."/>
            <person name="Andreopoulos B."/>
            <person name="Lipzen A."/>
            <person name="Chen C."/>
            <person name="Yanf M."/>
            <person name="Daum C."/>
            <person name="Ng V."/>
            <person name="Clum A."/>
            <person name="Ohm R."/>
            <person name="Martin F."/>
            <person name="Silar P."/>
            <person name="Natvig D."/>
            <person name="Lalanne C."/>
            <person name="Gautier V."/>
            <person name="Ament-Velasquez S.L."/>
            <person name="Kruys A."/>
            <person name="Hutchinson M.I."/>
            <person name="Powell A.J."/>
            <person name="Barry K."/>
            <person name="Miller A.N."/>
            <person name="Grigoriev I.V."/>
            <person name="Debuchy R."/>
            <person name="Gladieux P."/>
            <person name="Thoren M.H."/>
            <person name="Johannesson H."/>
        </authorList>
    </citation>
    <scope>NUCLEOTIDE SEQUENCE</scope>
    <source>
        <strain evidence="3">PSN309</strain>
    </source>
</reference>
<reference evidence="3" key="1">
    <citation type="journal article" date="2023" name="Mol. Phylogenet. Evol.">
        <title>Genome-scale phylogeny and comparative genomics of the fungal order Sordariales.</title>
        <authorList>
            <person name="Hensen N."/>
            <person name="Bonometti L."/>
            <person name="Westerberg I."/>
            <person name="Brannstrom I.O."/>
            <person name="Guillou S."/>
            <person name="Cros-Aarteil S."/>
            <person name="Calhoun S."/>
            <person name="Haridas S."/>
            <person name="Kuo A."/>
            <person name="Mondo S."/>
            <person name="Pangilinan J."/>
            <person name="Riley R."/>
            <person name="LaButti K."/>
            <person name="Andreopoulos B."/>
            <person name="Lipzen A."/>
            <person name="Chen C."/>
            <person name="Yan M."/>
            <person name="Daum C."/>
            <person name="Ng V."/>
            <person name="Clum A."/>
            <person name="Steindorff A."/>
            <person name="Ohm R.A."/>
            <person name="Martin F."/>
            <person name="Silar P."/>
            <person name="Natvig D.O."/>
            <person name="Lalanne C."/>
            <person name="Gautier V."/>
            <person name="Ament-Velasquez S.L."/>
            <person name="Kruys A."/>
            <person name="Hutchinson M.I."/>
            <person name="Powell A.J."/>
            <person name="Barry K."/>
            <person name="Miller A.N."/>
            <person name="Grigoriev I.V."/>
            <person name="Debuchy R."/>
            <person name="Gladieux P."/>
            <person name="Hiltunen Thoren M."/>
            <person name="Johannesson H."/>
        </authorList>
    </citation>
    <scope>NUCLEOTIDE SEQUENCE</scope>
    <source>
        <strain evidence="3">PSN309</strain>
    </source>
</reference>